<feature type="compositionally biased region" description="Acidic residues" evidence="1">
    <location>
        <begin position="214"/>
        <end position="227"/>
    </location>
</feature>
<feature type="compositionally biased region" description="Polar residues" evidence="1">
    <location>
        <begin position="203"/>
        <end position="212"/>
    </location>
</feature>
<feature type="compositionally biased region" description="Polar residues" evidence="1">
    <location>
        <begin position="232"/>
        <end position="244"/>
    </location>
</feature>
<reference evidence="2" key="2">
    <citation type="submission" date="2022-01" db="EMBL/GenBank/DDBJ databases">
        <authorList>
            <person name="Yamashiro T."/>
            <person name="Shiraishi A."/>
            <person name="Satake H."/>
            <person name="Nakayama K."/>
        </authorList>
    </citation>
    <scope>NUCLEOTIDE SEQUENCE</scope>
</reference>
<feature type="region of interest" description="Disordered" evidence="1">
    <location>
        <begin position="198"/>
        <end position="244"/>
    </location>
</feature>
<comment type="caution">
    <text evidence="2">The sequence shown here is derived from an EMBL/GenBank/DDBJ whole genome shotgun (WGS) entry which is preliminary data.</text>
</comment>
<reference evidence="2" key="1">
    <citation type="journal article" date="2022" name="Int. J. Mol. Sci.">
        <title>Draft Genome of Tanacetum Coccineum: Genomic Comparison of Closely Related Tanacetum-Family Plants.</title>
        <authorList>
            <person name="Yamashiro T."/>
            <person name="Shiraishi A."/>
            <person name="Nakayama K."/>
            <person name="Satake H."/>
        </authorList>
    </citation>
    <scope>NUCLEOTIDE SEQUENCE</scope>
</reference>
<evidence type="ECO:0000313" key="2">
    <source>
        <dbReference type="EMBL" id="GJS56144.1"/>
    </source>
</evidence>
<evidence type="ECO:0000313" key="3">
    <source>
        <dbReference type="Proteomes" id="UP001151760"/>
    </source>
</evidence>
<accession>A0ABQ4WTB1</accession>
<protein>
    <submittedName>
        <fullName evidence="2">Uncharacterized protein</fullName>
    </submittedName>
</protein>
<evidence type="ECO:0000256" key="1">
    <source>
        <dbReference type="SAM" id="MobiDB-lite"/>
    </source>
</evidence>
<proteinExistence type="predicted"/>
<feature type="compositionally biased region" description="Polar residues" evidence="1">
    <location>
        <begin position="8"/>
        <end position="26"/>
    </location>
</feature>
<dbReference type="Proteomes" id="UP001151760">
    <property type="component" value="Unassembled WGS sequence"/>
</dbReference>
<feature type="region of interest" description="Disordered" evidence="1">
    <location>
        <begin position="1"/>
        <end position="26"/>
    </location>
</feature>
<sequence>MNHLNLASKRQGSFTDVLNSNKPSSKSKFRSLLNSEQVENADVVIQLATFTTAPRRILIAKHKLEQPVMLDAIYTSTMFAKYLGGRKVTSRALIDVSAEKELKQEVIMAVSEVMVEQNTDGFTTVTNRKKKGKQPQSNHARNIEGLKLNKPKATFVYRPKISEPARTMETTSDDIDLFKIKNQFDSLRDQDDLLKENELGKTSGANAMNKDTNLNEDSESDVEEVYVENDSKGASTPSPDVNNV</sequence>
<organism evidence="2 3">
    <name type="scientific">Tanacetum coccineum</name>
    <dbReference type="NCBI Taxonomy" id="301880"/>
    <lineage>
        <taxon>Eukaryota</taxon>
        <taxon>Viridiplantae</taxon>
        <taxon>Streptophyta</taxon>
        <taxon>Embryophyta</taxon>
        <taxon>Tracheophyta</taxon>
        <taxon>Spermatophyta</taxon>
        <taxon>Magnoliopsida</taxon>
        <taxon>eudicotyledons</taxon>
        <taxon>Gunneridae</taxon>
        <taxon>Pentapetalae</taxon>
        <taxon>asterids</taxon>
        <taxon>campanulids</taxon>
        <taxon>Asterales</taxon>
        <taxon>Asteraceae</taxon>
        <taxon>Asteroideae</taxon>
        <taxon>Anthemideae</taxon>
        <taxon>Anthemidinae</taxon>
        <taxon>Tanacetum</taxon>
    </lineage>
</organism>
<keyword evidence="3" id="KW-1185">Reference proteome</keyword>
<dbReference type="EMBL" id="BQNB010008916">
    <property type="protein sequence ID" value="GJS56144.1"/>
    <property type="molecule type" value="Genomic_DNA"/>
</dbReference>
<name>A0ABQ4WTB1_9ASTR</name>
<gene>
    <name evidence="2" type="ORF">Tco_0629506</name>
</gene>